<sequence length="459" mass="48829">MQVITWILGLGASVMMPIIFTIIGTCVGLGFVKSLKSGLTVGVAFVGLSIVTTLLTDNLGPVINKIVELYGLNLNVLDIGWPAASQVAYSSQVGALVIPFGLALNVVMLLTKTTKTIAMDLFNYWHYAFIGALVYLVTNSFGWSLFIVAVNFIIINCIGDIESKRVLAYYGHDKVNGIAFPVPVCAPYAPIAHALNWLMEKCPGINKIDWDAKKLQEKLGFIGEPLFLGTVIGAVLGILARYDVTSILKLAVNIGAVMLLIPRISGLFGEGLLPITEAVKKLLQKKFKGKVDFLIGLSPSIVVGDPTIMVCSVLVVPFILFLSVVLPGNQFLPIASLAGAMYIFPLVVPITKGNVFRTFVIGMVALVIGDYSATALAAVFTKAAVASGVTLPDGTNAVASFDYAGNPLAWILYNLGALKWIGAAVCVVGCAALMWYNRRKIVAENAVREQALASATAGV</sequence>
<dbReference type="GO" id="GO:0009401">
    <property type="term" value="P:phosphoenolpyruvate-dependent sugar phosphotransferase system"/>
    <property type="evidence" value="ECO:0007669"/>
    <property type="project" value="UniProtKB-KW"/>
</dbReference>
<evidence type="ECO:0000256" key="5">
    <source>
        <dbReference type="ARBA" id="ARBA00022683"/>
    </source>
</evidence>
<evidence type="ECO:0000259" key="10">
    <source>
        <dbReference type="PROSITE" id="PS51104"/>
    </source>
</evidence>
<organism evidence="11 12">
    <name type="scientific">Bifidobacterium myosotis</name>
    <dbReference type="NCBI Taxonomy" id="1630166"/>
    <lineage>
        <taxon>Bacteria</taxon>
        <taxon>Bacillati</taxon>
        <taxon>Actinomycetota</taxon>
        <taxon>Actinomycetes</taxon>
        <taxon>Bifidobacteriales</taxon>
        <taxon>Bifidobacteriaceae</taxon>
        <taxon>Bifidobacterium</taxon>
    </lineage>
</organism>
<dbReference type="PROSITE" id="PS51104">
    <property type="entry name" value="PTS_EIIC_TYPE_2"/>
    <property type="match status" value="1"/>
</dbReference>
<feature type="transmembrane region" description="Helical" evidence="9">
    <location>
        <begin position="293"/>
        <end position="325"/>
    </location>
</feature>
<evidence type="ECO:0000313" key="11">
    <source>
        <dbReference type="EMBL" id="OZG58021.1"/>
    </source>
</evidence>
<dbReference type="EMBL" id="MWWW01000024">
    <property type="protein sequence ID" value="OZG58021.1"/>
    <property type="molecule type" value="Genomic_DNA"/>
</dbReference>
<dbReference type="AlphaFoldDB" id="A0A261FFS4"/>
<feature type="transmembrane region" description="Helical" evidence="9">
    <location>
        <begin position="6"/>
        <end position="32"/>
    </location>
</feature>
<dbReference type="RefSeq" id="WP_094668196.1">
    <property type="nucleotide sequence ID" value="NZ_MWWW01000024.1"/>
</dbReference>
<keyword evidence="4" id="KW-0762">Sugar transport</keyword>
<feature type="domain" description="PTS EIIC type-2" evidence="10">
    <location>
        <begin position="4"/>
        <end position="459"/>
    </location>
</feature>
<evidence type="ECO:0000313" key="12">
    <source>
        <dbReference type="Proteomes" id="UP000216871"/>
    </source>
</evidence>
<dbReference type="OrthoDB" id="9787936at2"/>
<dbReference type="Pfam" id="PF03611">
    <property type="entry name" value="EIIC-GAT"/>
    <property type="match status" value="1"/>
</dbReference>
<evidence type="ECO:0000256" key="1">
    <source>
        <dbReference type="ARBA" id="ARBA00004651"/>
    </source>
</evidence>
<dbReference type="PANTHER" id="PTHR37324:SF2">
    <property type="entry name" value="PTS SYSTEM GALACTITOL-SPECIFIC EIIC COMPONENT"/>
    <property type="match status" value="1"/>
</dbReference>
<evidence type="ECO:0000256" key="4">
    <source>
        <dbReference type="ARBA" id="ARBA00022597"/>
    </source>
</evidence>
<evidence type="ECO:0000256" key="9">
    <source>
        <dbReference type="SAM" id="Phobius"/>
    </source>
</evidence>
<accession>A0A261FFS4</accession>
<dbReference type="InterPro" id="IPR013853">
    <property type="entry name" value="EIIC-GAT"/>
</dbReference>
<dbReference type="Proteomes" id="UP000216871">
    <property type="component" value="Unassembled WGS sequence"/>
</dbReference>
<dbReference type="PANTHER" id="PTHR37324">
    <property type="entry name" value="PTS SYSTEM GALACTITOL-SPECIFIC EIIC COMPONENT"/>
    <property type="match status" value="1"/>
</dbReference>
<dbReference type="GO" id="GO:0005886">
    <property type="term" value="C:plasma membrane"/>
    <property type="evidence" value="ECO:0007669"/>
    <property type="project" value="UniProtKB-SubCell"/>
</dbReference>
<feature type="transmembrane region" description="Helical" evidence="9">
    <location>
        <begin position="219"/>
        <end position="240"/>
    </location>
</feature>
<keyword evidence="5" id="KW-0598">Phosphotransferase system</keyword>
<protein>
    <submittedName>
        <fullName evidence="11">DNA mismatch repair protein MutT</fullName>
    </submittedName>
</protein>
<keyword evidence="6 9" id="KW-0812">Transmembrane</keyword>
<dbReference type="GO" id="GO:0015577">
    <property type="term" value="F:galactitol transmembrane transporter activity"/>
    <property type="evidence" value="ECO:0007669"/>
    <property type="project" value="InterPro"/>
</dbReference>
<dbReference type="InterPro" id="IPR013014">
    <property type="entry name" value="PTS_EIIC_2"/>
</dbReference>
<dbReference type="PIRSF" id="PIRSF006304">
    <property type="entry name" value="GatC"/>
    <property type="match status" value="1"/>
</dbReference>
<evidence type="ECO:0000256" key="3">
    <source>
        <dbReference type="ARBA" id="ARBA00022475"/>
    </source>
</evidence>
<comment type="caution">
    <text evidence="11">The sequence shown here is derived from an EMBL/GenBank/DDBJ whole genome shotgun (WGS) entry which is preliminary data.</text>
</comment>
<keyword evidence="2" id="KW-0813">Transport</keyword>
<gene>
    <name evidence="11" type="ORF">BMYO_1776</name>
</gene>
<reference evidence="11 12" key="1">
    <citation type="journal article" date="2017" name="BMC Genomics">
        <title>Comparative genomic and phylogenomic analyses of the Bifidobacteriaceae family.</title>
        <authorList>
            <person name="Lugli G.A."/>
            <person name="Milani C."/>
            <person name="Turroni F."/>
            <person name="Duranti S."/>
            <person name="Mancabelli L."/>
            <person name="Mangifesta M."/>
            <person name="Ferrario C."/>
            <person name="Modesto M."/>
            <person name="Mattarelli P."/>
            <person name="Jiri K."/>
            <person name="van Sinderen D."/>
            <person name="Ventura M."/>
        </authorList>
    </citation>
    <scope>NUCLEOTIDE SEQUENCE [LARGE SCALE GENOMIC DNA]</scope>
    <source>
        <strain evidence="11 12">DSM 100196</strain>
    </source>
</reference>
<evidence type="ECO:0000256" key="2">
    <source>
        <dbReference type="ARBA" id="ARBA00022448"/>
    </source>
</evidence>
<feature type="transmembrane region" description="Helical" evidence="9">
    <location>
        <begin position="417"/>
        <end position="436"/>
    </location>
</feature>
<name>A0A261FFS4_9BIFI</name>
<feature type="transmembrane region" description="Helical" evidence="9">
    <location>
        <begin position="121"/>
        <end position="137"/>
    </location>
</feature>
<comment type="subcellular location">
    <subcellularLocation>
        <location evidence="1">Cell membrane</location>
        <topology evidence="1">Multi-pass membrane protein</topology>
    </subcellularLocation>
</comment>
<dbReference type="InterPro" id="IPR004703">
    <property type="entry name" value="PTS_sugar-sp_permease"/>
</dbReference>
<keyword evidence="3" id="KW-1003">Cell membrane</keyword>
<feature type="transmembrane region" description="Helical" evidence="9">
    <location>
        <begin position="331"/>
        <end position="351"/>
    </location>
</feature>
<keyword evidence="12" id="KW-1185">Reference proteome</keyword>
<feature type="transmembrane region" description="Helical" evidence="9">
    <location>
        <begin position="252"/>
        <end position="273"/>
    </location>
</feature>
<feature type="transmembrane region" description="Helical" evidence="9">
    <location>
        <begin position="39"/>
        <end position="56"/>
    </location>
</feature>
<evidence type="ECO:0000256" key="7">
    <source>
        <dbReference type="ARBA" id="ARBA00022989"/>
    </source>
</evidence>
<keyword evidence="7 9" id="KW-1133">Transmembrane helix</keyword>
<feature type="transmembrane region" description="Helical" evidence="9">
    <location>
        <begin position="358"/>
        <end position="380"/>
    </location>
</feature>
<evidence type="ECO:0000256" key="6">
    <source>
        <dbReference type="ARBA" id="ARBA00022692"/>
    </source>
</evidence>
<evidence type="ECO:0000256" key="8">
    <source>
        <dbReference type="ARBA" id="ARBA00023136"/>
    </source>
</evidence>
<keyword evidence="8 9" id="KW-0472">Membrane</keyword>
<proteinExistence type="predicted"/>
<feature type="transmembrane region" description="Helical" evidence="9">
    <location>
        <begin position="87"/>
        <end position="109"/>
    </location>
</feature>